<dbReference type="InterPro" id="IPR011990">
    <property type="entry name" value="TPR-like_helical_dom_sf"/>
</dbReference>
<feature type="region of interest" description="Disordered" evidence="1">
    <location>
        <begin position="1"/>
        <end position="112"/>
    </location>
</feature>
<name>A0A8J4EXX8_9CHLO</name>
<sequence length="1509" mass="164840">MLGWKKPLLVRRKAMDPQRSSPSSSEPSSSSSSQGGGGGGGGGGGRGDVPNSASAEAATPGGGHSRPKAAKDSKVASIAADAPTTTPREPEQPSSSAANSAGGGDAGAHDDRAAGGLQAHQERNNGGKTTSFGTIQQKLTEVLQEMRTDSVMKDMAKKGTRHLLYFAKTVESVAENIPPPGNSVVKGVSILLSVVNNANLSRDNLLDICKRSVAIASTLELRKDFLGKMKQDATYKQAIDAVREVLEKCCVYAKKYGQRSFVINMIAYGDDKYQYDKLVSDLRAANDHLMLALALDAKDKQQSIEAKVDDVRSLLKAEAVYQDPCKGAAEEVKRKGGIEKVVADDALLDQVLDKMDFGTQMTIKTVRLLLTSYIDKGPQRHIIQSDLRMLWRENYNYAADVPWSEFWRSFPEKLEAVEDDVRKELKKLTAKAAAKIAFQKAVEDSNGETVSVYELKKAFNDDDLLEQVKQMIRGGSAPDAEQQQLGMGAAAGGGALTGLGDGTGVAMTGRIQLSLLDPKYTGREQDAEKVVEWLSTHGSALLQAEGGMGKSSLAVDVGWRLVAAGKAAAGVRWIDLREAVTAADVEARFCAALGVKLVSAGSNTRNASSNATSFPLVEPAGEEGHAGRRRTRREKKDNDEAARQLVTAANAWIAAHYIPSAATDASGVDATSKGASVDEPCALLMIIDNAEDALEHKEAANTLRNLLTQLTGQAPGVRMLVTSRKPVWPEAAADGAQKVPMEVSAGTQQQAQQPQEEQKLLKTFPVEGINLKAAEELVKKVCEGLDEEDAKRLAKACGCVPLVLCLVAETLVSGRKNLEEILNFIAPRDGKGSKGTALAVELVISSLNFDHQNAVYQLAIFPSTFDFESAAAILDESLSEMQTRGLLETLCRQSVLQRIGTQKFLMHMLVREQVEDMAPRNKKRHAEGRFVAHMLQNLRDWTTLYESPTEWKLALAMIRDREPDVGKLLELLKTGHSSKITWDAFAAAGVMTQSLWELFEAASLTTDTSVLEEVCDKLLARLEKMGTVMSLLTEDDTDIIEGSPLPVTLPPGGTQQQTEARLQQQQYQLAVSHVLYMSTKVYDVPDDALLCLRIRCKYLGQTHPFTLQAFCNRAEEFTSHQTLLAGRLYRQALELVRQAPELEKDKLRNLTLTLMYKYACFLWKQKEQGSFNWDDPPFKWLRWNVGDKPKEDGRMEEAHQKLCKVLKRSSEERGDLHPFTITVRSSLATFLEEQGDVEGAAKEHEIALKASKTTLGGDHIDTFWSRLGLARCQARLGKYSGAVMLFVEALDKLDKVLQSDDKEQIRLQTEGNLADCLLGMGDLVKAELQYDKVFDMHDTMDPVMGPPLELKVNYARCLACQGKFTAAESEYREAFFKAYVGPQRHKEGEDPDGCRLQNDICMGLKDAIEKQSRIFDLEVEKKNAEERQRKEAEERQELGAGGAATAALTIPRNSGGALRRNGDSTGSGSGCSTTTTTSSSQPSIRNRQLQQSSINNGPPGRVPSARSQQ</sequence>
<feature type="region of interest" description="Disordered" evidence="1">
    <location>
        <begin position="1425"/>
        <end position="1509"/>
    </location>
</feature>
<evidence type="ECO:0000313" key="2">
    <source>
        <dbReference type="EMBL" id="GIL50010.1"/>
    </source>
</evidence>
<dbReference type="CDD" id="cd21037">
    <property type="entry name" value="MLKL_NTD"/>
    <property type="match status" value="1"/>
</dbReference>
<feature type="compositionally biased region" description="Polar residues" evidence="1">
    <location>
        <begin position="1481"/>
        <end position="1496"/>
    </location>
</feature>
<dbReference type="InterPro" id="IPR059179">
    <property type="entry name" value="MLKL-like_MCAfunc"/>
</dbReference>
<protein>
    <submittedName>
        <fullName evidence="2">Uncharacterized protein</fullName>
    </submittedName>
</protein>
<dbReference type="Gene3D" id="3.40.50.300">
    <property type="entry name" value="P-loop containing nucleotide triphosphate hydrolases"/>
    <property type="match status" value="1"/>
</dbReference>
<feature type="region of interest" description="Disordered" evidence="1">
    <location>
        <begin position="604"/>
        <end position="640"/>
    </location>
</feature>
<dbReference type="Pfam" id="PF13424">
    <property type="entry name" value="TPR_12"/>
    <property type="match status" value="1"/>
</dbReference>
<keyword evidence="3" id="KW-1185">Reference proteome</keyword>
<dbReference type="InterPro" id="IPR027417">
    <property type="entry name" value="P-loop_NTPase"/>
</dbReference>
<comment type="caution">
    <text evidence="2">The sequence shown here is derived from an EMBL/GenBank/DDBJ whole genome shotgun (WGS) entry which is preliminary data.</text>
</comment>
<feature type="compositionally biased region" description="Basic and acidic residues" evidence="1">
    <location>
        <begin position="1425"/>
        <end position="1437"/>
    </location>
</feature>
<evidence type="ECO:0000256" key="1">
    <source>
        <dbReference type="SAM" id="MobiDB-lite"/>
    </source>
</evidence>
<accession>A0A8J4EXX8</accession>
<dbReference type="Gene3D" id="1.25.40.10">
    <property type="entry name" value="Tetratricopeptide repeat domain"/>
    <property type="match status" value="1"/>
</dbReference>
<feature type="compositionally biased region" description="Gly residues" evidence="1">
    <location>
        <begin position="34"/>
        <end position="47"/>
    </location>
</feature>
<reference evidence="2" key="1">
    <citation type="journal article" date="2021" name="Proc. Natl. Acad. Sci. U.S.A.">
        <title>Three genomes in the algal genus Volvox reveal the fate of a haploid sex-determining region after a transition to homothallism.</title>
        <authorList>
            <person name="Yamamoto K."/>
            <person name="Hamaji T."/>
            <person name="Kawai-Toyooka H."/>
            <person name="Matsuzaki R."/>
            <person name="Takahashi F."/>
            <person name="Nishimura Y."/>
            <person name="Kawachi M."/>
            <person name="Noguchi H."/>
            <person name="Minakuchi Y."/>
            <person name="Umen J.G."/>
            <person name="Toyoda A."/>
            <person name="Nozaki H."/>
        </authorList>
    </citation>
    <scope>NUCLEOTIDE SEQUENCE</scope>
    <source>
        <strain evidence="2">NIES-3780</strain>
    </source>
</reference>
<dbReference type="PANTHER" id="PTHR12460:SF38">
    <property type="entry name" value="KINETOPLAST-ASSOCIATED PROTEIN-LIKE PROTEIN"/>
    <property type="match status" value="1"/>
</dbReference>
<dbReference type="PANTHER" id="PTHR12460">
    <property type="entry name" value="CYCLIN-DEPENDENT KINASE INHIBITOR-RELATED PROTEIN"/>
    <property type="match status" value="1"/>
</dbReference>
<feature type="compositionally biased region" description="Low complexity" evidence="1">
    <location>
        <begin position="1464"/>
        <end position="1480"/>
    </location>
</feature>
<dbReference type="SUPFAM" id="SSF48452">
    <property type="entry name" value="TPR-like"/>
    <property type="match status" value="2"/>
</dbReference>
<dbReference type="EMBL" id="BNCO01000008">
    <property type="protein sequence ID" value="GIL50010.1"/>
    <property type="molecule type" value="Genomic_DNA"/>
</dbReference>
<gene>
    <name evidence="2" type="ORF">Vafri_6341</name>
</gene>
<dbReference type="Proteomes" id="UP000747399">
    <property type="component" value="Unassembled WGS sequence"/>
</dbReference>
<evidence type="ECO:0000313" key="3">
    <source>
        <dbReference type="Proteomes" id="UP000747399"/>
    </source>
</evidence>
<feature type="compositionally biased region" description="Low complexity" evidence="1">
    <location>
        <begin position="18"/>
        <end position="33"/>
    </location>
</feature>
<feature type="compositionally biased region" description="Low complexity" evidence="1">
    <location>
        <begin position="604"/>
        <end position="613"/>
    </location>
</feature>
<dbReference type="SUPFAM" id="SSF52540">
    <property type="entry name" value="P-loop containing nucleoside triphosphate hydrolases"/>
    <property type="match status" value="1"/>
</dbReference>
<proteinExistence type="predicted"/>
<organism evidence="2 3">
    <name type="scientific">Volvox africanus</name>
    <dbReference type="NCBI Taxonomy" id="51714"/>
    <lineage>
        <taxon>Eukaryota</taxon>
        <taxon>Viridiplantae</taxon>
        <taxon>Chlorophyta</taxon>
        <taxon>core chlorophytes</taxon>
        <taxon>Chlorophyceae</taxon>
        <taxon>CS clade</taxon>
        <taxon>Chlamydomonadales</taxon>
        <taxon>Volvocaceae</taxon>
        <taxon>Volvox</taxon>
    </lineage>
</organism>